<evidence type="ECO:0008006" key="3">
    <source>
        <dbReference type="Google" id="ProtNLM"/>
    </source>
</evidence>
<organism evidence="1 2">
    <name type="scientific">Vreelandella gomseomensis</name>
    <dbReference type="NCBI Taxonomy" id="370766"/>
    <lineage>
        <taxon>Bacteria</taxon>
        <taxon>Pseudomonadati</taxon>
        <taxon>Pseudomonadota</taxon>
        <taxon>Gammaproteobacteria</taxon>
        <taxon>Oceanospirillales</taxon>
        <taxon>Halomonadaceae</taxon>
        <taxon>Vreelandella</taxon>
    </lineage>
</organism>
<reference evidence="1 2" key="1">
    <citation type="submission" date="2023-04" db="EMBL/GenBank/DDBJ databases">
        <title>A long-awaited taxogenomic arrangement of the family Halomonadaceae.</title>
        <authorList>
            <person name="De La Haba R."/>
            <person name="Chuvochina M."/>
            <person name="Wittouck S."/>
            <person name="Arahal D.R."/>
            <person name="Sanchez-Porro C."/>
            <person name="Hugenholtz P."/>
            <person name="Ventosa A."/>
        </authorList>
    </citation>
    <scope>NUCLEOTIDE SEQUENCE [LARGE SCALE GENOMIC DNA]</scope>
    <source>
        <strain evidence="1 2">DSM 18042</strain>
    </source>
</reference>
<sequence>MPLEFIKENLEKVDCEISIEGNKIYYHYDGNKEEILIDDDWKKEIRSYKRSNQFEFDLEERRLVGPRIIESMVAPLGADIFYRPDYTFTAGAGREVRLTESSKRFQLSFFASAEYERFFESVIQRKISRFIKRERKLSFGDLLWRQRTISYHVPRKQEKYQIMREGLPKMEACLFKLAAENNECWEFRRRIKKPVIAWTDEFDEDNLKIPLAKYDSNLVKYFKVAISSQFPSQSFLAFYHVLEYNFLLVSDEVLHGRLKSHVNSTRFQGQDDEIEKIISIVKKHGSSSDETEMLMRVLRKYVDEEELIEFISKSEDGAEEKIYSKTREVFGERFHIQLKSDHVISNTAKLIKHIRNALVHSSDRYSRDDCHIPLTESEDIVREYIPLIRFLSERVICAKTS</sequence>
<accession>A0ABU1G7P1</accession>
<name>A0ABU1G7P1_9GAMM</name>
<comment type="caution">
    <text evidence="1">The sequence shown here is derived from an EMBL/GenBank/DDBJ whole genome shotgun (WGS) entry which is preliminary data.</text>
</comment>
<dbReference type="Proteomes" id="UP001269267">
    <property type="component" value="Unassembled WGS sequence"/>
</dbReference>
<protein>
    <recommendedName>
        <fullName evidence="3">ApeA N-terminal domain-containing protein</fullName>
    </recommendedName>
</protein>
<evidence type="ECO:0000313" key="1">
    <source>
        <dbReference type="EMBL" id="MDR5873297.1"/>
    </source>
</evidence>
<dbReference type="RefSeq" id="WP_309766261.1">
    <property type="nucleotide sequence ID" value="NZ_JARWAI010000001.1"/>
</dbReference>
<keyword evidence="2" id="KW-1185">Reference proteome</keyword>
<proteinExistence type="predicted"/>
<dbReference type="EMBL" id="JARWAI010000001">
    <property type="protein sequence ID" value="MDR5873297.1"/>
    <property type="molecule type" value="Genomic_DNA"/>
</dbReference>
<gene>
    <name evidence="1" type="ORF">QC815_00020</name>
</gene>
<evidence type="ECO:0000313" key="2">
    <source>
        <dbReference type="Proteomes" id="UP001269267"/>
    </source>
</evidence>